<feature type="transmembrane region" description="Helical" evidence="8">
    <location>
        <begin position="153"/>
        <end position="168"/>
    </location>
</feature>
<feature type="transmembrane region" description="Helical" evidence="8">
    <location>
        <begin position="237"/>
        <end position="259"/>
    </location>
</feature>
<evidence type="ECO:0000313" key="11">
    <source>
        <dbReference type="Proteomes" id="UP000644693"/>
    </source>
</evidence>
<comment type="similarity">
    <text evidence="2">Belongs to the EamA transporter family.</text>
</comment>
<evidence type="ECO:0000256" key="1">
    <source>
        <dbReference type="ARBA" id="ARBA00004651"/>
    </source>
</evidence>
<evidence type="ECO:0000256" key="5">
    <source>
        <dbReference type="ARBA" id="ARBA00022692"/>
    </source>
</evidence>
<dbReference type="SUPFAM" id="SSF103481">
    <property type="entry name" value="Multidrug resistance efflux transporter EmrE"/>
    <property type="match status" value="2"/>
</dbReference>
<dbReference type="InterPro" id="IPR004626">
    <property type="entry name" value="RarD"/>
</dbReference>
<evidence type="ECO:0000256" key="3">
    <source>
        <dbReference type="ARBA" id="ARBA00022448"/>
    </source>
</evidence>
<dbReference type="EMBL" id="BMYM01000001">
    <property type="protein sequence ID" value="GHD28251.1"/>
    <property type="molecule type" value="Genomic_DNA"/>
</dbReference>
<feature type="domain" description="EamA" evidence="9">
    <location>
        <begin position="9"/>
        <end position="143"/>
    </location>
</feature>
<keyword evidence="4" id="KW-1003">Cell membrane</keyword>
<evidence type="ECO:0000256" key="4">
    <source>
        <dbReference type="ARBA" id="ARBA00022475"/>
    </source>
</evidence>
<keyword evidence="6 8" id="KW-1133">Transmembrane helix</keyword>
<evidence type="ECO:0000259" key="9">
    <source>
        <dbReference type="Pfam" id="PF00892"/>
    </source>
</evidence>
<feature type="transmembrane region" description="Helical" evidence="8">
    <location>
        <begin position="212"/>
        <end position="230"/>
    </location>
</feature>
<evidence type="ECO:0000256" key="8">
    <source>
        <dbReference type="SAM" id="Phobius"/>
    </source>
</evidence>
<dbReference type="InterPro" id="IPR000620">
    <property type="entry name" value="EamA_dom"/>
</dbReference>
<keyword evidence="11" id="KW-1185">Reference proteome</keyword>
<evidence type="ECO:0000256" key="7">
    <source>
        <dbReference type="ARBA" id="ARBA00023136"/>
    </source>
</evidence>
<reference evidence="10" key="1">
    <citation type="journal article" date="2014" name="Int. J. Syst. Evol. Microbiol.">
        <title>Complete genome sequence of Corynebacterium casei LMG S-19264T (=DSM 44701T), isolated from a smear-ripened cheese.</title>
        <authorList>
            <consortium name="US DOE Joint Genome Institute (JGI-PGF)"/>
            <person name="Walter F."/>
            <person name="Albersmeier A."/>
            <person name="Kalinowski J."/>
            <person name="Ruckert C."/>
        </authorList>
    </citation>
    <scope>NUCLEOTIDE SEQUENCE</scope>
    <source>
        <strain evidence="10">KCTC 23430</strain>
    </source>
</reference>
<feature type="transmembrane region" description="Helical" evidence="8">
    <location>
        <begin position="129"/>
        <end position="147"/>
    </location>
</feature>
<feature type="transmembrane region" description="Helical" evidence="8">
    <location>
        <begin position="44"/>
        <end position="61"/>
    </location>
</feature>
<name>A0A918XFH0_9GAMM</name>
<dbReference type="NCBIfam" id="TIGR00688">
    <property type="entry name" value="rarD"/>
    <property type="match status" value="1"/>
</dbReference>
<dbReference type="InterPro" id="IPR037185">
    <property type="entry name" value="EmrE-like"/>
</dbReference>
<evidence type="ECO:0000313" key="10">
    <source>
        <dbReference type="EMBL" id="GHD28251.1"/>
    </source>
</evidence>
<evidence type="ECO:0000256" key="6">
    <source>
        <dbReference type="ARBA" id="ARBA00022989"/>
    </source>
</evidence>
<evidence type="ECO:0000256" key="2">
    <source>
        <dbReference type="ARBA" id="ARBA00007362"/>
    </source>
</evidence>
<dbReference type="RefSeq" id="WP_189475245.1">
    <property type="nucleotide sequence ID" value="NZ_BMYM01000001.1"/>
</dbReference>
<feature type="transmembrane region" description="Helical" evidence="8">
    <location>
        <begin position="105"/>
        <end position="122"/>
    </location>
</feature>
<dbReference type="Proteomes" id="UP000644693">
    <property type="component" value="Unassembled WGS sequence"/>
</dbReference>
<protein>
    <submittedName>
        <fullName evidence="10">Protein RarD</fullName>
    </submittedName>
</protein>
<feature type="transmembrane region" description="Helical" evidence="8">
    <location>
        <begin position="265"/>
        <end position="286"/>
    </location>
</feature>
<dbReference type="GO" id="GO:0005886">
    <property type="term" value="C:plasma membrane"/>
    <property type="evidence" value="ECO:0007669"/>
    <property type="project" value="UniProtKB-SubCell"/>
</dbReference>
<proteinExistence type="inferred from homology"/>
<comment type="subcellular location">
    <subcellularLocation>
        <location evidence="1">Cell membrane</location>
        <topology evidence="1">Multi-pass membrane protein</topology>
    </subcellularLocation>
</comment>
<accession>A0A918XFH0</accession>
<gene>
    <name evidence="10" type="primary">rarD</name>
    <name evidence="10" type="ORF">GCM10007053_07450</name>
</gene>
<keyword evidence="5 8" id="KW-0812">Transmembrane</keyword>
<reference evidence="10" key="2">
    <citation type="submission" date="2020-09" db="EMBL/GenBank/DDBJ databases">
        <authorList>
            <person name="Sun Q."/>
            <person name="Kim S."/>
        </authorList>
    </citation>
    <scope>NUCLEOTIDE SEQUENCE</scope>
    <source>
        <strain evidence="10">KCTC 23430</strain>
    </source>
</reference>
<comment type="caution">
    <text evidence="10">The sequence shown here is derived from an EMBL/GenBank/DDBJ whole genome shotgun (WGS) entry which is preliminary data.</text>
</comment>
<sequence length="300" mass="32305">MTDAGQAKKGTLYGIAANLIWGLAALYWIETQPVDARDLLAHRAFWSIPVVSLVLLWLGKLRDASLLFTRPKIVAIMSLAAVCSGSNWLIFLWAVTHERATEASLGYFLLPLFNVVVGLTLFRERIVTAQAVGVLFAVTAVAVQIAYFGGLPLVALGLVTSFGLYGAIRKAVPVGATEGLFMETLMMMPFAAAWLLMRDWGGLGQHGLKVDLFLLGAGVYTVVPLIAYVAASRLLPLTALGLVFYLGPTAQLLVATLAFGEPFDAIQGMAFGLVWIGLAVVTVDGFHRARKVDRLRANDV</sequence>
<feature type="transmembrane region" description="Helical" evidence="8">
    <location>
        <begin position="180"/>
        <end position="197"/>
    </location>
</feature>
<feature type="transmembrane region" description="Helical" evidence="8">
    <location>
        <begin position="73"/>
        <end position="93"/>
    </location>
</feature>
<keyword evidence="3" id="KW-0813">Transport</keyword>
<organism evidence="10 11">
    <name type="scientific">Parahalioglobus pacificus</name>
    <dbReference type="NCBI Taxonomy" id="930806"/>
    <lineage>
        <taxon>Bacteria</taxon>
        <taxon>Pseudomonadati</taxon>
        <taxon>Pseudomonadota</taxon>
        <taxon>Gammaproteobacteria</taxon>
        <taxon>Cellvibrionales</taxon>
        <taxon>Halieaceae</taxon>
        <taxon>Parahalioglobus</taxon>
    </lineage>
</organism>
<dbReference type="AlphaFoldDB" id="A0A918XFH0"/>
<dbReference type="Pfam" id="PF00892">
    <property type="entry name" value="EamA"/>
    <property type="match status" value="1"/>
</dbReference>
<feature type="transmembrane region" description="Helical" evidence="8">
    <location>
        <begin position="12"/>
        <end position="29"/>
    </location>
</feature>
<keyword evidence="7 8" id="KW-0472">Membrane</keyword>